<dbReference type="Pfam" id="PF19040">
    <property type="entry name" value="SGNH"/>
    <property type="match status" value="1"/>
</dbReference>
<gene>
    <name evidence="2" type="ORF">SAMN06265370_13717</name>
</gene>
<keyword evidence="3" id="KW-1185">Reference proteome</keyword>
<dbReference type="InterPro" id="IPR043968">
    <property type="entry name" value="SGNH"/>
</dbReference>
<evidence type="ECO:0000259" key="1">
    <source>
        <dbReference type="Pfam" id="PF19040"/>
    </source>
</evidence>
<organism evidence="2 3">
    <name type="scientific">Puniceibacterium sediminis</name>
    <dbReference type="NCBI Taxonomy" id="1608407"/>
    <lineage>
        <taxon>Bacteria</taxon>
        <taxon>Pseudomonadati</taxon>
        <taxon>Pseudomonadota</taxon>
        <taxon>Alphaproteobacteria</taxon>
        <taxon>Rhodobacterales</taxon>
        <taxon>Paracoccaceae</taxon>
        <taxon>Puniceibacterium</taxon>
    </lineage>
</organism>
<feature type="domain" description="SGNH" evidence="1">
    <location>
        <begin position="19"/>
        <end position="86"/>
    </location>
</feature>
<dbReference type="AlphaFoldDB" id="A0A238ZQR4"/>
<proteinExistence type="predicted"/>
<dbReference type="RefSeq" id="WP_089273959.1">
    <property type="nucleotide sequence ID" value="NZ_FZNN01000037.1"/>
</dbReference>
<evidence type="ECO:0000313" key="2">
    <source>
        <dbReference type="EMBL" id="SNR85529.1"/>
    </source>
</evidence>
<sequence>MSLENLPRSAGARVPCMTDQASAGYRNDIQKLQVMLRAVPETIEMIGFYGPVPDFCKEGQDSIMDGSTVLYFNSIHVSLAGARPVVAGLGDAL</sequence>
<evidence type="ECO:0000313" key="3">
    <source>
        <dbReference type="Proteomes" id="UP000198417"/>
    </source>
</evidence>
<reference evidence="2 3" key="1">
    <citation type="submission" date="2017-06" db="EMBL/GenBank/DDBJ databases">
        <authorList>
            <person name="Kim H.J."/>
            <person name="Triplett B.A."/>
        </authorList>
    </citation>
    <scope>NUCLEOTIDE SEQUENCE [LARGE SCALE GENOMIC DNA]</scope>
    <source>
        <strain evidence="2 3">DSM 29052</strain>
    </source>
</reference>
<accession>A0A238ZQR4</accession>
<name>A0A238ZQR4_9RHOB</name>
<protein>
    <recommendedName>
        <fullName evidence="1">SGNH domain-containing protein</fullName>
    </recommendedName>
</protein>
<dbReference type="Proteomes" id="UP000198417">
    <property type="component" value="Unassembled WGS sequence"/>
</dbReference>
<dbReference type="EMBL" id="FZNN01000037">
    <property type="protein sequence ID" value="SNR85529.1"/>
    <property type="molecule type" value="Genomic_DNA"/>
</dbReference>